<name>A0AAV1A1S9_VICFA</name>
<dbReference type="Proteomes" id="UP001157006">
    <property type="component" value="Chromosome 3"/>
</dbReference>
<accession>A0AAV1A1S9</accession>
<evidence type="ECO:0000256" key="1">
    <source>
        <dbReference type="SAM" id="MobiDB-lite"/>
    </source>
</evidence>
<organism evidence="3 4">
    <name type="scientific">Vicia faba</name>
    <name type="common">Broad bean</name>
    <name type="synonym">Faba vulgaris</name>
    <dbReference type="NCBI Taxonomy" id="3906"/>
    <lineage>
        <taxon>Eukaryota</taxon>
        <taxon>Viridiplantae</taxon>
        <taxon>Streptophyta</taxon>
        <taxon>Embryophyta</taxon>
        <taxon>Tracheophyta</taxon>
        <taxon>Spermatophyta</taxon>
        <taxon>Magnoliopsida</taxon>
        <taxon>eudicotyledons</taxon>
        <taxon>Gunneridae</taxon>
        <taxon>Pentapetalae</taxon>
        <taxon>rosids</taxon>
        <taxon>fabids</taxon>
        <taxon>Fabales</taxon>
        <taxon>Fabaceae</taxon>
        <taxon>Papilionoideae</taxon>
        <taxon>50 kb inversion clade</taxon>
        <taxon>NPAAA clade</taxon>
        <taxon>Hologalegina</taxon>
        <taxon>IRL clade</taxon>
        <taxon>Fabeae</taxon>
        <taxon>Vicia</taxon>
    </lineage>
</organism>
<gene>
    <name evidence="3" type="ORF">VFH_III078760</name>
</gene>
<dbReference type="PROSITE" id="PS50181">
    <property type="entry name" value="FBOX"/>
    <property type="match status" value="1"/>
</dbReference>
<protein>
    <recommendedName>
        <fullName evidence="2">F-box domain-containing protein</fullName>
    </recommendedName>
</protein>
<dbReference type="EMBL" id="OX451738">
    <property type="protein sequence ID" value="CAI8603264.1"/>
    <property type="molecule type" value="Genomic_DNA"/>
</dbReference>
<proteinExistence type="predicted"/>
<feature type="compositionally biased region" description="Basic residues" evidence="1">
    <location>
        <begin position="7"/>
        <end position="16"/>
    </location>
</feature>
<reference evidence="3 4" key="1">
    <citation type="submission" date="2023-01" db="EMBL/GenBank/DDBJ databases">
        <authorList>
            <person name="Kreplak J."/>
        </authorList>
    </citation>
    <scope>NUCLEOTIDE SEQUENCE [LARGE SCALE GENOMIC DNA]</scope>
</reference>
<dbReference type="Pfam" id="PF23310">
    <property type="entry name" value="TPR_27"/>
    <property type="match status" value="1"/>
</dbReference>
<evidence type="ECO:0000259" key="2">
    <source>
        <dbReference type="PROSITE" id="PS50181"/>
    </source>
</evidence>
<evidence type="ECO:0000313" key="3">
    <source>
        <dbReference type="EMBL" id="CAI8603264.1"/>
    </source>
</evidence>
<dbReference type="InterPro" id="IPR040338">
    <property type="entry name" value="At1g67623-like"/>
</dbReference>
<feature type="domain" description="F-box" evidence="2">
    <location>
        <begin position="21"/>
        <end position="72"/>
    </location>
</feature>
<dbReference type="PANTHER" id="PTHR33784">
    <property type="entry name" value="OS05G0482100 PROTEIN"/>
    <property type="match status" value="1"/>
</dbReference>
<sequence length="246" mass="29054">MAPSMLFKKKSNKKQHAPPSSSSIQSLPRDLLLEMLISVTSQSFVDFYNMKLCCRDFLEIAEEEEKYVLQKVSINQFPLIQWFPNKKELSFLTRCMESGNIESLFREGFIKYFSYPNGNISGFERLKTAAQKGHKEAIYIYGMILLCSKNYESRKEGLKHMRSLRRLKCIMITRKKVEYLTGSLWKNNDLLTRNETPLCDSKDTCKGWRVKKNKWLLLNDEDDDIESCEACRWDHELEFFYKLFNI</sequence>
<dbReference type="PANTHER" id="PTHR33784:SF10">
    <property type="entry name" value="F-BOX PROTEIN"/>
    <property type="match status" value="1"/>
</dbReference>
<dbReference type="AlphaFoldDB" id="A0AAV1A1S9"/>
<keyword evidence="4" id="KW-1185">Reference proteome</keyword>
<dbReference type="InterPro" id="IPR001810">
    <property type="entry name" value="F-box_dom"/>
</dbReference>
<evidence type="ECO:0000313" key="4">
    <source>
        <dbReference type="Proteomes" id="UP001157006"/>
    </source>
</evidence>
<dbReference type="InterPro" id="IPR057136">
    <property type="entry name" value="At2g35280_TPR_dom"/>
</dbReference>
<feature type="region of interest" description="Disordered" evidence="1">
    <location>
        <begin position="1"/>
        <end position="25"/>
    </location>
</feature>